<evidence type="ECO:0000313" key="7">
    <source>
        <dbReference type="EMBL" id="KAK2951920.1"/>
    </source>
</evidence>
<sequence length="187" mass="22381">MRIETCHFCSSNIYPGHGIAFIRNDAKTFRFCRSKCHKAFKMKKNPKKVRWTGAFRRSHGKELLHDSTFDFERKQNRPVRYDRELYAKTINAMKRIQEIRLRRERLHYKQRILANKRILRDRVLAKQAKKQSLERQFLAELDEADFEAPLAIKDKRTTVERAKQSSHKHKTDEKMKAAKPKAPKMKK</sequence>
<evidence type="ECO:0000256" key="3">
    <source>
        <dbReference type="ARBA" id="ARBA00022517"/>
    </source>
</evidence>
<evidence type="ECO:0000256" key="4">
    <source>
        <dbReference type="ARBA" id="ARBA00023242"/>
    </source>
</evidence>
<dbReference type="EMBL" id="JARBJD010000111">
    <property type="protein sequence ID" value="KAK2951920.1"/>
    <property type="molecule type" value="Genomic_DNA"/>
</dbReference>
<dbReference type="PANTHER" id="PTHR10792:SF8">
    <property type="entry name" value="RIBOSOME BIOGENESIS PROTEIN RLP24-RELATED"/>
    <property type="match status" value="1"/>
</dbReference>
<gene>
    <name evidence="7" type="ORF">BLNAU_13157</name>
</gene>
<feature type="region of interest" description="Disordered" evidence="5">
    <location>
        <begin position="155"/>
        <end position="187"/>
    </location>
</feature>
<evidence type="ECO:0000256" key="5">
    <source>
        <dbReference type="SAM" id="MobiDB-lite"/>
    </source>
</evidence>
<comment type="similarity">
    <text evidence="2">Belongs to the eukaryotic ribosomal protein eL24 family.</text>
</comment>
<protein>
    <submittedName>
        <fullName evidence="7">Ribosome biogenesis protein RLP24</fullName>
    </submittedName>
</protein>
<dbReference type="PROSITE" id="PS01073">
    <property type="entry name" value="RIBOSOMAL_L24E"/>
    <property type="match status" value="1"/>
</dbReference>
<dbReference type="CDD" id="cd00472">
    <property type="entry name" value="Ribosomal_L24e_L24"/>
    <property type="match status" value="1"/>
</dbReference>
<evidence type="ECO:0000259" key="6">
    <source>
        <dbReference type="SMART" id="SM00746"/>
    </source>
</evidence>
<evidence type="ECO:0000256" key="2">
    <source>
        <dbReference type="ARBA" id="ARBA00005647"/>
    </source>
</evidence>
<keyword evidence="3" id="KW-0690">Ribosome biogenesis</keyword>
<evidence type="ECO:0000313" key="8">
    <source>
        <dbReference type="Proteomes" id="UP001281761"/>
    </source>
</evidence>
<dbReference type="SUPFAM" id="SSF57716">
    <property type="entry name" value="Glucocorticoid receptor-like (DNA-binding domain)"/>
    <property type="match status" value="1"/>
</dbReference>
<dbReference type="InterPro" id="IPR011017">
    <property type="entry name" value="TRASH_dom"/>
</dbReference>
<dbReference type="Pfam" id="PF01246">
    <property type="entry name" value="Ribosomal_L24e"/>
    <property type="match status" value="1"/>
</dbReference>
<comment type="subcellular location">
    <subcellularLocation>
        <location evidence="1">Nucleus</location>
    </subcellularLocation>
</comment>
<dbReference type="PANTHER" id="PTHR10792">
    <property type="entry name" value="60S RIBOSOMAL PROTEIN L24"/>
    <property type="match status" value="1"/>
</dbReference>
<feature type="compositionally biased region" description="Basic residues" evidence="5">
    <location>
        <begin position="177"/>
        <end position="187"/>
    </location>
</feature>
<dbReference type="Proteomes" id="UP001281761">
    <property type="component" value="Unassembled WGS sequence"/>
</dbReference>
<accession>A0ABQ9XKC0</accession>
<organism evidence="7 8">
    <name type="scientific">Blattamonas nauphoetae</name>
    <dbReference type="NCBI Taxonomy" id="2049346"/>
    <lineage>
        <taxon>Eukaryota</taxon>
        <taxon>Metamonada</taxon>
        <taxon>Preaxostyla</taxon>
        <taxon>Oxymonadida</taxon>
        <taxon>Blattamonas</taxon>
    </lineage>
</organism>
<name>A0ABQ9XKC0_9EUKA</name>
<dbReference type="Gene3D" id="2.30.170.20">
    <property type="entry name" value="Ribosomal protein L24e"/>
    <property type="match status" value="1"/>
</dbReference>
<feature type="domain" description="TRASH" evidence="6">
    <location>
        <begin position="6"/>
        <end position="44"/>
    </location>
</feature>
<dbReference type="InterPro" id="IPR038630">
    <property type="entry name" value="L24e/L24_sf"/>
</dbReference>
<proteinExistence type="inferred from homology"/>
<dbReference type="InterPro" id="IPR056366">
    <property type="entry name" value="Ribosomal_eL24"/>
</dbReference>
<reference evidence="7 8" key="1">
    <citation type="journal article" date="2022" name="bioRxiv">
        <title>Genomics of Preaxostyla Flagellates Illuminates Evolutionary Transitions and the Path Towards Mitochondrial Loss.</title>
        <authorList>
            <person name="Novak L.V.F."/>
            <person name="Treitli S.C."/>
            <person name="Pyrih J."/>
            <person name="Halakuc P."/>
            <person name="Pipaliya S.V."/>
            <person name="Vacek V."/>
            <person name="Brzon O."/>
            <person name="Soukal P."/>
            <person name="Eme L."/>
            <person name="Dacks J.B."/>
            <person name="Karnkowska A."/>
            <person name="Elias M."/>
            <person name="Hampl V."/>
        </authorList>
    </citation>
    <scope>NUCLEOTIDE SEQUENCE [LARGE SCALE GENOMIC DNA]</scope>
    <source>
        <strain evidence="7">NAU3</strain>
        <tissue evidence="7">Gut</tissue>
    </source>
</reference>
<keyword evidence="4" id="KW-0539">Nucleus</keyword>
<dbReference type="InterPro" id="IPR000988">
    <property type="entry name" value="Ribosomal_eL24-rel_N"/>
</dbReference>
<keyword evidence="8" id="KW-1185">Reference proteome</keyword>
<dbReference type="InterPro" id="IPR023442">
    <property type="entry name" value="Ribosomal_eL24_CS"/>
</dbReference>
<dbReference type="SMART" id="SM00746">
    <property type="entry name" value="TRASH"/>
    <property type="match status" value="1"/>
</dbReference>
<comment type="caution">
    <text evidence="7">The sequence shown here is derived from an EMBL/GenBank/DDBJ whole genome shotgun (WGS) entry which is preliminary data.</text>
</comment>
<evidence type="ECO:0000256" key="1">
    <source>
        <dbReference type="ARBA" id="ARBA00004123"/>
    </source>
</evidence>